<dbReference type="Pfam" id="PF01471">
    <property type="entry name" value="PG_binding_1"/>
    <property type="match status" value="1"/>
</dbReference>
<dbReference type="InterPro" id="IPR036365">
    <property type="entry name" value="PGBD-like_sf"/>
</dbReference>
<dbReference type="InterPro" id="IPR036366">
    <property type="entry name" value="PGBDSf"/>
</dbReference>
<evidence type="ECO:0000259" key="3">
    <source>
        <dbReference type="Pfam" id="PF13406"/>
    </source>
</evidence>
<keyword evidence="1" id="KW-0732">Signal</keyword>
<dbReference type="InterPro" id="IPR011970">
    <property type="entry name" value="MltB_2"/>
</dbReference>
<dbReference type="STRING" id="44575.SAMN05216419_10409"/>
<evidence type="ECO:0000313" key="5">
    <source>
        <dbReference type="Proteomes" id="UP000185062"/>
    </source>
</evidence>
<dbReference type="Gene3D" id="1.10.530.10">
    <property type="match status" value="1"/>
</dbReference>
<feature type="domain" description="Peptidoglycan binding-like" evidence="2">
    <location>
        <begin position="353"/>
        <end position="403"/>
    </location>
</feature>
<dbReference type="RefSeq" id="WP_218146771.1">
    <property type="nucleotide sequence ID" value="NZ_FSRO01000001.1"/>
</dbReference>
<evidence type="ECO:0000313" key="4">
    <source>
        <dbReference type="EMBL" id="SIO28044.1"/>
    </source>
</evidence>
<dbReference type="Gene3D" id="1.10.101.10">
    <property type="entry name" value="PGBD-like superfamily/PGBD"/>
    <property type="match status" value="1"/>
</dbReference>
<proteinExistence type="predicted"/>
<organism evidence="4 5">
    <name type="scientific">Nitrosomonas cryotolerans ATCC 49181</name>
    <dbReference type="NCBI Taxonomy" id="1131553"/>
    <lineage>
        <taxon>Bacteria</taxon>
        <taxon>Pseudomonadati</taxon>
        <taxon>Pseudomonadota</taxon>
        <taxon>Betaproteobacteria</taxon>
        <taxon>Nitrosomonadales</taxon>
        <taxon>Nitrosomonadaceae</taxon>
        <taxon>Nitrosomonas</taxon>
    </lineage>
</organism>
<feature type="chain" id="PRO_5009936574" evidence="1">
    <location>
        <begin position="30"/>
        <end position="407"/>
    </location>
</feature>
<dbReference type="PANTHER" id="PTHR30163:SF8">
    <property type="entry name" value="LYTIC MUREIN TRANSGLYCOSYLASE"/>
    <property type="match status" value="1"/>
</dbReference>
<dbReference type="GO" id="GO:0008933">
    <property type="term" value="F:peptidoglycan lytic transglycosylase activity"/>
    <property type="evidence" value="ECO:0007669"/>
    <property type="project" value="TreeGrafter"/>
</dbReference>
<evidence type="ECO:0000256" key="1">
    <source>
        <dbReference type="SAM" id="SignalP"/>
    </source>
</evidence>
<sequence>MKYFKYSIHRSGIIAIAIVFNLIPMKANADADFQRWITDFYGTATQNGIQRSVYDQAFDGITTPDSEVLRKARYQPEFISKIWDYLDARVNPLSIRNGRHMANLHAPELAAIEQKFGVDKFILLAIWSVESSYGAVLERTDRLHYVPRALATLAYADDRRKKFARSQLIAALQILQSGDISTKQLMGSWAGAMGHTQFIPTSYLAYAVDMDRNGSRDIWNSIPDALATAANLLKKNGWRTDETWGYEVKSPVNGMDYEDATKTLAEWEKLGFLRASGGSFPQSEKRAELKFMSDAKAPAFLMMRNFFVLKRYNNSDFYALSVGLLADRLAGQASLIQPWPRPAGSLNADDKFELQAELKKRGYYNGEIDGNLGKESRRAIQQFQENSGLAVDGMPTQTVLDVLRNSR</sequence>
<dbReference type="InterPro" id="IPR031304">
    <property type="entry name" value="SLT_2"/>
</dbReference>
<dbReference type="PANTHER" id="PTHR30163">
    <property type="entry name" value="MEMBRANE-BOUND LYTIC MUREIN TRANSGLYCOSYLASE B"/>
    <property type="match status" value="1"/>
</dbReference>
<feature type="signal peptide" evidence="1">
    <location>
        <begin position="1"/>
        <end position="29"/>
    </location>
</feature>
<dbReference type="Gene3D" id="1.10.8.350">
    <property type="entry name" value="Bacterial muramidase"/>
    <property type="match status" value="1"/>
</dbReference>
<dbReference type="InterPro" id="IPR002477">
    <property type="entry name" value="Peptidoglycan-bd-like"/>
</dbReference>
<dbReference type="InterPro" id="IPR043426">
    <property type="entry name" value="MltB-like"/>
</dbReference>
<dbReference type="NCBIfam" id="TIGR02283">
    <property type="entry name" value="MltB_2"/>
    <property type="match status" value="1"/>
</dbReference>
<name>A0A1N6I7Q3_9PROT</name>
<feature type="domain" description="Transglycosylase SLT" evidence="3">
    <location>
        <begin position="33"/>
        <end position="327"/>
    </location>
</feature>
<gene>
    <name evidence="4" type="ORF">SAMN02743940_1607</name>
</gene>
<protein>
    <submittedName>
        <fullName evidence="4">Membrane-bound lytic murein transglycosylase B</fullName>
    </submittedName>
</protein>
<dbReference type="AlphaFoldDB" id="A0A1N6I7Q3"/>
<dbReference type="EMBL" id="FSRO01000001">
    <property type="protein sequence ID" value="SIO28044.1"/>
    <property type="molecule type" value="Genomic_DNA"/>
</dbReference>
<accession>A0A1N6I7Q3</accession>
<dbReference type="CDD" id="cd13399">
    <property type="entry name" value="Slt35-like"/>
    <property type="match status" value="1"/>
</dbReference>
<dbReference type="SUPFAM" id="SSF47090">
    <property type="entry name" value="PGBD-like"/>
    <property type="match status" value="1"/>
</dbReference>
<dbReference type="GO" id="GO:0009253">
    <property type="term" value="P:peptidoglycan catabolic process"/>
    <property type="evidence" value="ECO:0007669"/>
    <property type="project" value="TreeGrafter"/>
</dbReference>
<dbReference type="Proteomes" id="UP000185062">
    <property type="component" value="Unassembled WGS sequence"/>
</dbReference>
<dbReference type="Pfam" id="PF13406">
    <property type="entry name" value="SLT_2"/>
    <property type="match status" value="1"/>
</dbReference>
<dbReference type="eggNOG" id="COG3409">
    <property type="taxonomic scope" value="Bacteria"/>
</dbReference>
<dbReference type="eggNOG" id="COG2951">
    <property type="taxonomic scope" value="Bacteria"/>
</dbReference>
<dbReference type="SUPFAM" id="SSF53955">
    <property type="entry name" value="Lysozyme-like"/>
    <property type="match status" value="1"/>
</dbReference>
<keyword evidence="5" id="KW-1185">Reference proteome</keyword>
<reference evidence="4 5" key="1">
    <citation type="submission" date="2016-12" db="EMBL/GenBank/DDBJ databases">
        <authorList>
            <person name="Song W.-J."/>
            <person name="Kurnit D.M."/>
        </authorList>
    </citation>
    <scope>NUCLEOTIDE SEQUENCE [LARGE SCALE GENOMIC DNA]</scope>
    <source>
        <strain evidence="4 5">ATCC 49181</strain>
    </source>
</reference>
<evidence type="ECO:0000259" key="2">
    <source>
        <dbReference type="Pfam" id="PF01471"/>
    </source>
</evidence>
<dbReference type="InterPro" id="IPR023346">
    <property type="entry name" value="Lysozyme-like_dom_sf"/>
</dbReference>